<dbReference type="EMBL" id="BLVP01000008">
    <property type="protein sequence ID" value="GFM37043.1"/>
    <property type="molecule type" value="Genomic_DNA"/>
</dbReference>
<proteinExistence type="predicted"/>
<evidence type="ECO:0000256" key="7">
    <source>
        <dbReference type="SAM" id="Phobius"/>
    </source>
</evidence>
<dbReference type="RefSeq" id="WP_174409693.1">
    <property type="nucleotide sequence ID" value="NZ_BLVP01000008.1"/>
</dbReference>
<keyword evidence="4" id="KW-0238">DNA-binding</keyword>
<dbReference type="InterPro" id="IPR027417">
    <property type="entry name" value="P-loop_NTPase"/>
</dbReference>
<dbReference type="Gene3D" id="1.10.8.60">
    <property type="match status" value="1"/>
</dbReference>
<evidence type="ECO:0000313" key="9">
    <source>
        <dbReference type="EMBL" id="GFM37043.1"/>
    </source>
</evidence>
<dbReference type="PANTHER" id="PTHR32071:SF117">
    <property type="entry name" value="PTS-DEPENDENT DIHYDROXYACETONE KINASE OPERON REGULATORY PROTEIN-RELATED"/>
    <property type="match status" value="1"/>
</dbReference>
<evidence type="ECO:0000256" key="2">
    <source>
        <dbReference type="ARBA" id="ARBA00022840"/>
    </source>
</evidence>
<dbReference type="Pfam" id="PF25601">
    <property type="entry name" value="AAA_lid_14"/>
    <property type="match status" value="1"/>
</dbReference>
<dbReference type="InterPro" id="IPR003593">
    <property type="entry name" value="AAA+_ATPase"/>
</dbReference>
<sequence length="903" mass="98109">MNILSRRLGRQEMAPVLGDFRYASLRTKLMLVLIPSIALILVIAGIITYFITFDYVTIALRRNAMVHNLATAEAVRALLEEGRKDISVIAQASGSSTGLKEYFTRNAAAGGVAYLAAGRIGPDGEGYMVSLVNQSPLQVAEQFSLKDMRPAPHELMLHLSAVPTGHVWISPVETVFIPQPRGIPIRKLAELPAITFATATETPAGRTIHFLILDARDVRNILSLYESEQSPIWAFARTHEVRYSYMFNTAGWILFQSESPETPEAPLSTYLARSAKSGTLGTPELACAFRPEAKDRFWHIVGDVRQGKKGIMKDPRGASIDDNLKETSIAYAPIMFRPAKDAPAFVYAGVAFSDVSRLTVAAGYKHVDVMIAVVLVACVVAGALIYLICRVLTRSVVQLAEAVGEINQSGSLAPIAMDPSGYEALLLKSSINRMLETIRNQFAEIRRKDRTIRDVGLMQRISSEELSQELHSTACERMPSIIGGGAVLDALRQEILKAAQVDADVLIVGETGTGKQLTAEAIHLNSRRAEYPFISINCGELDENLLIDTLFGHVKGAFTEARADRQGAFREAENGTLFLDEIQLASARVQQALLRALAMRLIKPLGSDREVPVNVRVIAATNVDLRKLLAEGRFREDLFFRLNVITVTTPPLRRHPENIVPIAFHYLGEAAEELGKPHLALSRGAVEKLKVYQWPGNIRELKNAIIRAAVMSNNDVIQASCLVLGNEVGHAGGQVAEGPPAGAERPVSLEEAVCMGTTGMEEPLSPDEVPWVPGNVSGDGQASWAVRPQGGPAGNTKELASGENAGGPEPRAALPESPAEAAHAEAVAVGNMEGLNSRQRVAWNVLQERGEITRREYEEHIGGSVAPRTALYDLQDMVRRGLVERRGSGPGTVYRLVTAKPIA</sequence>
<dbReference type="InterPro" id="IPR002078">
    <property type="entry name" value="Sigma_54_int"/>
</dbReference>
<keyword evidence="3" id="KW-0805">Transcription regulation</keyword>
<evidence type="ECO:0000256" key="4">
    <source>
        <dbReference type="ARBA" id="ARBA00023125"/>
    </source>
</evidence>
<dbReference type="Gene3D" id="6.10.340.10">
    <property type="match status" value="1"/>
</dbReference>
<dbReference type="SMART" id="SM00382">
    <property type="entry name" value="AAA"/>
    <property type="match status" value="1"/>
</dbReference>
<evidence type="ECO:0000313" key="10">
    <source>
        <dbReference type="Proteomes" id="UP000503820"/>
    </source>
</evidence>
<dbReference type="GO" id="GO:0005524">
    <property type="term" value="F:ATP binding"/>
    <property type="evidence" value="ECO:0007669"/>
    <property type="project" value="UniProtKB-KW"/>
</dbReference>
<evidence type="ECO:0000256" key="1">
    <source>
        <dbReference type="ARBA" id="ARBA00022741"/>
    </source>
</evidence>
<dbReference type="GO" id="GO:0003677">
    <property type="term" value="F:DNA binding"/>
    <property type="evidence" value="ECO:0007669"/>
    <property type="project" value="UniProtKB-KW"/>
</dbReference>
<dbReference type="CDD" id="cd00009">
    <property type="entry name" value="AAA"/>
    <property type="match status" value="1"/>
</dbReference>
<evidence type="ECO:0000256" key="3">
    <source>
        <dbReference type="ARBA" id="ARBA00023015"/>
    </source>
</evidence>
<keyword evidence="7" id="KW-0812">Transmembrane</keyword>
<keyword evidence="10" id="KW-1185">Reference proteome</keyword>
<dbReference type="InterPro" id="IPR025944">
    <property type="entry name" value="Sigma_54_int_dom_CS"/>
</dbReference>
<evidence type="ECO:0000259" key="8">
    <source>
        <dbReference type="PROSITE" id="PS50045"/>
    </source>
</evidence>
<dbReference type="PROSITE" id="PS50045">
    <property type="entry name" value="SIGMA54_INTERACT_4"/>
    <property type="match status" value="1"/>
</dbReference>
<keyword evidence="5" id="KW-0804">Transcription</keyword>
<dbReference type="GO" id="GO:0006355">
    <property type="term" value="P:regulation of DNA-templated transcription"/>
    <property type="evidence" value="ECO:0007669"/>
    <property type="project" value="InterPro"/>
</dbReference>
<feature type="transmembrane region" description="Helical" evidence="7">
    <location>
        <begin position="29"/>
        <end position="51"/>
    </location>
</feature>
<dbReference type="FunFam" id="3.40.50.300:FF:000006">
    <property type="entry name" value="DNA-binding transcriptional regulator NtrC"/>
    <property type="match status" value="1"/>
</dbReference>
<dbReference type="PROSITE" id="PS00676">
    <property type="entry name" value="SIGMA54_INTERACT_2"/>
    <property type="match status" value="1"/>
</dbReference>
<dbReference type="Pfam" id="PF00158">
    <property type="entry name" value="Sigma54_activat"/>
    <property type="match status" value="1"/>
</dbReference>
<dbReference type="PANTHER" id="PTHR32071">
    <property type="entry name" value="TRANSCRIPTIONAL REGULATORY PROTEIN"/>
    <property type="match status" value="1"/>
</dbReference>
<dbReference type="InterPro" id="IPR036388">
    <property type="entry name" value="WH-like_DNA-bd_sf"/>
</dbReference>
<feature type="region of interest" description="Disordered" evidence="6">
    <location>
        <begin position="781"/>
        <end position="814"/>
    </location>
</feature>
<dbReference type="InterPro" id="IPR058031">
    <property type="entry name" value="AAA_lid_NorR"/>
</dbReference>
<evidence type="ECO:0000256" key="5">
    <source>
        <dbReference type="ARBA" id="ARBA00023163"/>
    </source>
</evidence>
<keyword evidence="7" id="KW-0472">Membrane</keyword>
<accession>A0A7J0BTJ9</accession>
<dbReference type="PROSITE" id="PS00688">
    <property type="entry name" value="SIGMA54_INTERACT_3"/>
    <property type="match status" value="1"/>
</dbReference>
<keyword evidence="1" id="KW-0547">Nucleotide-binding</keyword>
<comment type="caution">
    <text evidence="9">The sequence shown here is derived from an EMBL/GenBank/DDBJ whole genome shotgun (WGS) entry which is preliminary data.</text>
</comment>
<dbReference type="Gene3D" id="3.40.50.300">
    <property type="entry name" value="P-loop containing nucleotide triphosphate hydrolases"/>
    <property type="match status" value="1"/>
</dbReference>
<protein>
    <submittedName>
        <fullName evidence="9">Membrane protein</fullName>
    </submittedName>
</protein>
<name>A0A7J0BTJ9_9BACT</name>
<dbReference type="Proteomes" id="UP000503820">
    <property type="component" value="Unassembled WGS sequence"/>
</dbReference>
<keyword evidence="2" id="KW-0067">ATP-binding</keyword>
<dbReference type="Gene3D" id="1.10.10.10">
    <property type="entry name" value="Winged helix-like DNA-binding domain superfamily/Winged helix DNA-binding domain"/>
    <property type="match status" value="1"/>
</dbReference>
<organism evidence="9 10">
    <name type="scientific">Desulfovibrio psychrotolerans</name>
    <dbReference type="NCBI Taxonomy" id="415242"/>
    <lineage>
        <taxon>Bacteria</taxon>
        <taxon>Pseudomonadati</taxon>
        <taxon>Thermodesulfobacteriota</taxon>
        <taxon>Desulfovibrionia</taxon>
        <taxon>Desulfovibrionales</taxon>
        <taxon>Desulfovibrionaceae</taxon>
        <taxon>Desulfovibrio</taxon>
    </lineage>
</organism>
<reference evidence="9 10" key="1">
    <citation type="submission" date="2020-05" db="EMBL/GenBank/DDBJ databases">
        <title>Draft genome sequence of Desulfovibrio psychrotolerans JS1T.</title>
        <authorList>
            <person name="Ueno A."/>
            <person name="Tamazawa S."/>
            <person name="Tamamura S."/>
            <person name="Murakami T."/>
            <person name="Kiyama T."/>
            <person name="Inomata H."/>
            <person name="Amano Y."/>
            <person name="Miyakawa K."/>
            <person name="Tamaki H."/>
            <person name="Naganuma T."/>
            <person name="Kaneko K."/>
        </authorList>
    </citation>
    <scope>NUCLEOTIDE SEQUENCE [LARGE SCALE GENOMIC DNA]</scope>
    <source>
        <strain evidence="9 10">JS1</strain>
    </source>
</reference>
<evidence type="ECO:0000256" key="6">
    <source>
        <dbReference type="SAM" id="MobiDB-lite"/>
    </source>
</evidence>
<keyword evidence="7" id="KW-1133">Transmembrane helix</keyword>
<dbReference type="SUPFAM" id="SSF52540">
    <property type="entry name" value="P-loop containing nucleoside triphosphate hydrolases"/>
    <property type="match status" value="1"/>
</dbReference>
<dbReference type="InterPro" id="IPR025943">
    <property type="entry name" value="Sigma_54_int_dom_ATP-bd_2"/>
</dbReference>
<gene>
    <name evidence="9" type="ORF">DSM19430T_17270</name>
</gene>
<feature type="domain" description="Sigma-54 factor interaction" evidence="8">
    <location>
        <begin position="481"/>
        <end position="710"/>
    </location>
</feature>
<dbReference type="AlphaFoldDB" id="A0A7J0BTJ9"/>